<feature type="domain" description="Gfo/Idh/MocA-like oxidoreductase N-terminal" evidence="1">
    <location>
        <begin position="3"/>
        <end position="121"/>
    </location>
</feature>
<dbReference type="Gene3D" id="3.40.50.720">
    <property type="entry name" value="NAD(P)-binding Rossmann-like Domain"/>
    <property type="match status" value="1"/>
</dbReference>
<gene>
    <name evidence="3" type="ORF">BEH_14640</name>
</gene>
<dbReference type="InterPro" id="IPR036291">
    <property type="entry name" value="NAD(P)-bd_dom_sf"/>
</dbReference>
<evidence type="ECO:0000313" key="4">
    <source>
        <dbReference type="Proteomes" id="UP000036202"/>
    </source>
</evidence>
<dbReference type="RefSeq" id="WP_046217595.1">
    <property type="nucleotide sequence ID" value="NZ_CP011974.1"/>
</dbReference>
<dbReference type="InterPro" id="IPR055170">
    <property type="entry name" value="GFO_IDH_MocA-like_dom"/>
</dbReference>
<evidence type="ECO:0000259" key="2">
    <source>
        <dbReference type="Pfam" id="PF22725"/>
    </source>
</evidence>
<dbReference type="KEGG" id="beo:BEH_14640"/>
<feature type="domain" description="GFO/IDH/MocA-like oxidoreductase" evidence="2">
    <location>
        <begin position="132"/>
        <end position="253"/>
    </location>
</feature>
<protein>
    <submittedName>
        <fullName evidence="3">Oxidoreductase</fullName>
    </submittedName>
</protein>
<dbReference type="SUPFAM" id="SSF55347">
    <property type="entry name" value="Glyceraldehyde-3-phosphate dehydrogenase-like, C-terminal domain"/>
    <property type="match status" value="1"/>
</dbReference>
<sequence>MTNIAIIGTGSISKSHIEAYLEMPGSCTIVAMSDIYPEKAGSLAKKYNLEVKVVADYKELLNDSNIDAVSICTPPYMHAAIAIDFLKAGIHVLVEKPMASSLQECDEMIKAAIESQKLLSVVAQNRFLTPIMRLKHVLDQKMIGKVAHAQVDSLWWRGHSYYDLWWRGTWEKEGGGCTLNHAVHHIDMLQWMLGLPTDIFAVTSNALHDNAEVEDLSVAVLRYDNGSLAQVTSSVVHHGEEQQLIFQGEKARISVPWKVTAQVSKENGFPQEKNDEDLENQIHEAFDQYPELQFEGHTGQINNFLMAIQKGEELLIDGTEGRKTLELITAIYKSANLGVNVKLPLLSDDSFYTREGMLANVKHFYEKKSSVENFSDDTITVGRDYKKG</sequence>
<dbReference type="OrthoDB" id="9815825at2"/>
<dbReference type="PANTHER" id="PTHR43249">
    <property type="entry name" value="UDP-N-ACETYL-2-AMINO-2-DEOXY-D-GLUCURONATE OXIDASE"/>
    <property type="match status" value="1"/>
</dbReference>
<evidence type="ECO:0000259" key="1">
    <source>
        <dbReference type="Pfam" id="PF01408"/>
    </source>
</evidence>
<dbReference type="SUPFAM" id="SSF51735">
    <property type="entry name" value="NAD(P)-binding Rossmann-fold domains"/>
    <property type="match status" value="1"/>
</dbReference>
<name>A0A0H4KLP8_9BACI</name>
<dbReference type="InterPro" id="IPR052515">
    <property type="entry name" value="Gfo/Idh/MocA_Oxidoreductase"/>
</dbReference>
<dbReference type="Proteomes" id="UP000036202">
    <property type="component" value="Chromosome"/>
</dbReference>
<dbReference type="Pfam" id="PF01408">
    <property type="entry name" value="GFO_IDH_MocA"/>
    <property type="match status" value="1"/>
</dbReference>
<dbReference type="PATRIC" id="fig|135735.6.peg.3098"/>
<evidence type="ECO:0000313" key="3">
    <source>
        <dbReference type="EMBL" id="AKO93204.1"/>
    </source>
</evidence>
<dbReference type="GO" id="GO:0000166">
    <property type="term" value="F:nucleotide binding"/>
    <property type="evidence" value="ECO:0007669"/>
    <property type="project" value="InterPro"/>
</dbReference>
<dbReference type="InterPro" id="IPR000683">
    <property type="entry name" value="Gfo/Idh/MocA-like_OxRdtase_N"/>
</dbReference>
<accession>A0A0H4KLP8</accession>
<keyword evidence="4" id="KW-1185">Reference proteome</keyword>
<dbReference type="Pfam" id="PF22725">
    <property type="entry name" value="GFO_IDH_MocA_C3"/>
    <property type="match status" value="1"/>
</dbReference>
<organism evidence="3 4">
    <name type="scientific">Priestia filamentosa</name>
    <dbReference type="NCBI Taxonomy" id="1402861"/>
    <lineage>
        <taxon>Bacteria</taxon>
        <taxon>Bacillati</taxon>
        <taxon>Bacillota</taxon>
        <taxon>Bacilli</taxon>
        <taxon>Bacillales</taxon>
        <taxon>Bacillaceae</taxon>
        <taxon>Priestia</taxon>
    </lineage>
</organism>
<proteinExistence type="predicted"/>
<dbReference type="PANTHER" id="PTHR43249:SF1">
    <property type="entry name" value="D-GLUCOSIDE 3-DEHYDROGENASE"/>
    <property type="match status" value="1"/>
</dbReference>
<dbReference type="AlphaFoldDB" id="A0A0H4KLP8"/>
<reference evidence="3 4" key="1">
    <citation type="journal article" date="2015" name="PLoS ONE">
        <title>Genome Sequence of Bacillus endophyticus and Analysis of Its Companion Mechanism in the Ketogulonigenium vulgare-Bacillus Strain Consortium.</title>
        <authorList>
            <person name="Jia N."/>
            <person name="Du J."/>
            <person name="Ding M.Z."/>
            <person name="Gao F."/>
            <person name="Yuan Y.J."/>
        </authorList>
    </citation>
    <scope>NUCLEOTIDE SEQUENCE [LARGE SCALE GENOMIC DNA]</scope>
    <source>
        <strain evidence="3 4">Hbe603</strain>
    </source>
</reference>
<dbReference type="Gene3D" id="3.30.360.10">
    <property type="entry name" value="Dihydrodipicolinate Reductase, domain 2"/>
    <property type="match status" value="1"/>
</dbReference>
<reference evidence="4" key="2">
    <citation type="submission" date="2015-06" db="EMBL/GenBank/DDBJ databases">
        <title>Genome Sequence of Bacillus endophyticus and Analysis of its Companion Mechanism in the Ketogulonigenium vulgare-Bacillus strain Consortium.</title>
        <authorList>
            <person name="Jia N."/>
            <person name="Du J."/>
            <person name="Ding M.-Z."/>
            <person name="Gao F."/>
            <person name="Yuan Y.-J."/>
        </authorList>
    </citation>
    <scope>NUCLEOTIDE SEQUENCE [LARGE SCALE GENOMIC DNA]</scope>
    <source>
        <strain evidence="4">Hbe603</strain>
    </source>
</reference>
<dbReference type="EMBL" id="CP011974">
    <property type="protein sequence ID" value="AKO93204.1"/>
    <property type="molecule type" value="Genomic_DNA"/>
</dbReference>